<keyword evidence="2" id="KW-0812">Transmembrane</keyword>
<reference evidence="3 4" key="1">
    <citation type="submission" date="2017-08" db="EMBL/GenBank/DDBJ databases">
        <title>Infants hospitalized years apart are colonized by the same room-sourced microbial strains.</title>
        <authorList>
            <person name="Brooks B."/>
            <person name="Olm M.R."/>
            <person name="Firek B.A."/>
            <person name="Baker R."/>
            <person name="Thomas B.C."/>
            <person name="Morowitz M.J."/>
            <person name="Banfield J.F."/>
        </authorList>
    </citation>
    <scope>NUCLEOTIDE SEQUENCE [LARGE SCALE GENOMIC DNA]</scope>
    <source>
        <strain evidence="3">S2_003_000_R2_14</strain>
    </source>
</reference>
<proteinExistence type="predicted"/>
<protein>
    <submittedName>
        <fullName evidence="3">Uncharacterized protein</fullName>
    </submittedName>
</protein>
<feature type="transmembrane region" description="Helical" evidence="2">
    <location>
        <begin position="148"/>
        <end position="164"/>
    </location>
</feature>
<evidence type="ECO:0000313" key="3">
    <source>
        <dbReference type="EMBL" id="PZR17664.1"/>
    </source>
</evidence>
<evidence type="ECO:0000313" key="4">
    <source>
        <dbReference type="Proteomes" id="UP000249061"/>
    </source>
</evidence>
<keyword evidence="2" id="KW-0472">Membrane</keyword>
<dbReference type="Proteomes" id="UP000249061">
    <property type="component" value="Unassembled WGS sequence"/>
</dbReference>
<feature type="compositionally biased region" description="Basic and acidic residues" evidence="1">
    <location>
        <begin position="110"/>
        <end position="120"/>
    </location>
</feature>
<name>A0A2W5VPH9_9BACT</name>
<feature type="region of interest" description="Disordered" evidence="1">
    <location>
        <begin position="31"/>
        <end position="120"/>
    </location>
</feature>
<gene>
    <name evidence="3" type="ORF">DI536_04965</name>
</gene>
<organism evidence="3 4">
    <name type="scientific">Archangium gephyra</name>
    <dbReference type="NCBI Taxonomy" id="48"/>
    <lineage>
        <taxon>Bacteria</taxon>
        <taxon>Pseudomonadati</taxon>
        <taxon>Myxococcota</taxon>
        <taxon>Myxococcia</taxon>
        <taxon>Myxococcales</taxon>
        <taxon>Cystobacterineae</taxon>
        <taxon>Archangiaceae</taxon>
        <taxon>Archangium</taxon>
    </lineage>
</organism>
<feature type="transmembrane region" description="Helical" evidence="2">
    <location>
        <begin position="253"/>
        <end position="274"/>
    </location>
</feature>
<feature type="transmembrane region" description="Helical" evidence="2">
    <location>
        <begin position="176"/>
        <end position="196"/>
    </location>
</feature>
<dbReference type="EMBL" id="QFQP01000002">
    <property type="protein sequence ID" value="PZR17664.1"/>
    <property type="molecule type" value="Genomic_DNA"/>
</dbReference>
<dbReference type="AlphaFoldDB" id="A0A2W5VPH9"/>
<evidence type="ECO:0000256" key="2">
    <source>
        <dbReference type="SAM" id="Phobius"/>
    </source>
</evidence>
<feature type="transmembrane region" description="Helical" evidence="2">
    <location>
        <begin position="208"/>
        <end position="233"/>
    </location>
</feature>
<evidence type="ECO:0000256" key="1">
    <source>
        <dbReference type="SAM" id="MobiDB-lite"/>
    </source>
</evidence>
<keyword evidence="2" id="KW-1133">Transmembrane helix</keyword>
<sequence length="280" mass="30047">MMCPACNAEVDDTAAVCPHCDNVLDASLYDAAPPDEDAAPKPPPRRVAPRSGARPAVKKPGTRPGAPAVKKKPAPRPAPARRAAAEEEDYVPPPSKKPDWRAQLSEEDWKETSGKAPEKFVPDKTLDANEAMVETRQYLFSLSMADKLALFGTSVLLIATFLPWRETVSEGEVLGVFSSGAIVTVLAGIALGGILVRTRKTMPDLNPLYPWMAQLGAVGASGVWCLIYMMMAWDPTHARSPIGNYEVWVSKPAFGLILALLAAITSIVGTIFGLKDVGRV</sequence>
<comment type="caution">
    <text evidence="3">The sequence shown here is derived from an EMBL/GenBank/DDBJ whole genome shotgun (WGS) entry which is preliminary data.</text>
</comment>
<accession>A0A2W5VPH9</accession>